<feature type="transmembrane region" description="Helical" evidence="1">
    <location>
        <begin position="197"/>
        <end position="221"/>
    </location>
</feature>
<accession>R2TF48</accession>
<feature type="transmembrane region" description="Helical" evidence="1">
    <location>
        <begin position="6"/>
        <end position="23"/>
    </location>
</feature>
<name>R2TF48_9ENTE</name>
<keyword evidence="1" id="KW-0812">Transmembrane</keyword>
<feature type="transmembrane region" description="Helical" evidence="1">
    <location>
        <begin position="233"/>
        <end position="252"/>
    </location>
</feature>
<dbReference type="Proteomes" id="UP000014157">
    <property type="component" value="Unassembled WGS sequence"/>
</dbReference>
<protein>
    <submittedName>
        <fullName evidence="2">Uncharacterized protein</fullName>
    </submittedName>
</protein>
<comment type="caution">
    <text evidence="2">The sequence shown here is derived from an EMBL/GenBank/DDBJ whole genome shotgun (WGS) entry which is preliminary data.</text>
</comment>
<feature type="transmembrane region" description="Helical" evidence="1">
    <location>
        <begin position="90"/>
        <end position="109"/>
    </location>
</feature>
<dbReference type="eggNOG" id="ENOG50306QZ">
    <property type="taxonomic scope" value="Bacteria"/>
</dbReference>
<dbReference type="RefSeq" id="WP_010765422.1">
    <property type="nucleotide sequence ID" value="NZ_ASWB01000002.1"/>
</dbReference>
<organism evidence="2 4">
    <name type="scientific">Enterococcus moraviensis ATCC BAA-383</name>
    <dbReference type="NCBI Taxonomy" id="1158609"/>
    <lineage>
        <taxon>Bacteria</taxon>
        <taxon>Bacillati</taxon>
        <taxon>Bacillota</taxon>
        <taxon>Bacilli</taxon>
        <taxon>Lactobacillales</taxon>
        <taxon>Enterococcaceae</taxon>
        <taxon>Enterococcus</taxon>
    </lineage>
</organism>
<dbReference type="HOGENOM" id="CLU_1080691_0_0_9"/>
<dbReference type="PATRIC" id="fig|1158609.3.peg.2004"/>
<dbReference type="Proteomes" id="UP000013781">
    <property type="component" value="Unassembled WGS sequence"/>
</dbReference>
<dbReference type="EMBL" id="ASWB01000002">
    <property type="protein sequence ID" value="EOT72041.1"/>
    <property type="molecule type" value="Genomic_DNA"/>
</dbReference>
<keyword evidence="5" id="KW-1185">Reference proteome</keyword>
<keyword evidence="1" id="KW-1133">Transmembrane helix</keyword>
<reference evidence="2 4" key="1">
    <citation type="submission" date="2013-02" db="EMBL/GenBank/DDBJ databases">
        <title>The Genome Sequence of Enterococcus moraviensis BAA-383.</title>
        <authorList>
            <consortium name="The Broad Institute Genome Sequencing Platform"/>
            <consortium name="The Broad Institute Genome Sequencing Center for Infectious Disease"/>
            <person name="Earl A.M."/>
            <person name="Gilmore M.S."/>
            <person name="Lebreton F."/>
            <person name="Walker B."/>
            <person name="Young S.K."/>
            <person name="Zeng Q."/>
            <person name="Gargeya S."/>
            <person name="Fitzgerald M."/>
            <person name="Haas B."/>
            <person name="Abouelleil A."/>
            <person name="Alvarado L."/>
            <person name="Arachchi H.M."/>
            <person name="Berlin A.M."/>
            <person name="Chapman S.B."/>
            <person name="Dewar J."/>
            <person name="Goldberg J."/>
            <person name="Griggs A."/>
            <person name="Gujja S."/>
            <person name="Hansen M."/>
            <person name="Howarth C."/>
            <person name="Imamovic A."/>
            <person name="Larimer J."/>
            <person name="McCowan C."/>
            <person name="Murphy C."/>
            <person name="Neiman D."/>
            <person name="Pearson M."/>
            <person name="Priest M."/>
            <person name="Roberts A."/>
            <person name="Saif S."/>
            <person name="Shea T."/>
            <person name="Sisk P."/>
            <person name="Sykes S."/>
            <person name="Wortman J."/>
            <person name="Nusbaum C."/>
            <person name="Birren B."/>
        </authorList>
    </citation>
    <scope>NUCLEOTIDE SEQUENCE [LARGE SCALE GENOMIC DNA]</scope>
    <source>
        <strain evidence="2 4">ATCC BAA-383</strain>
    </source>
</reference>
<gene>
    <name evidence="3" type="ORF">I586_01849</name>
    <name evidence="2" type="ORF">UAY_02052</name>
</gene>
<evidence type="ECO:0000313" key="2">
    <source>
        <dbReference type="EMBL" id="EOH98784.1"/>
    </source>
</evidence>
<evidence type="ECO:0000313" key="4">
    <source>
        <dbReference type="Proteomes" id="UP000013781"/>
    </source>
</evidence>
<reference evidence="3 5" key="2">
    <citation type="submission" date="2013-03" db="EMBL/GenBank/DDBJ databases">
        <title>The Genome Sequence of Enterococcus moraviensis BAA-383 (PacBio/Illumina hybrid assembly).</title>
        <authorList>
            <consortium name="The Broad Institute Genomics Platform"/>
            <consortium name="The Broad Institute Genome Sequencing Center for Infectious Disease"/>
            <person name="Earl A."/>
            <person name="Russ C."/>
            <person name="Gilmore M."/>
            <person name="Surin D."/>
            <person name="Walker B."/>
            <person name="Young S."/>
            <person name="Zeng Q."/>
            <person name="Gargeya S."/>
            <person name="Fitzgerald M."/>
            <person name="Haas B."/>
            <person name="Abouelleil A."/>
            <person name="Allen A.W."/>
            <person name="Alvarado L."/>
            <person name="Arachchi H.M."/>
            <person name="Berlin A.M."/>
            <person name="Chapman S.B."/>
            <person name="Gainer-Dewar J."/>
            <person name="Goldberg J."/>
            <person name="Griggs A."/>
            <person name="Gujja S."/>
            <person name="Hansen M."/>
            <person name="Howarth C."/>
            <person name="Imamovic A."/>
            <person name="Ireland A."/>
            <person name="Larimer J."/>
            <person name="McCowan C."/>
            <person name="Murphy C."/>
            <person name="Pearson M."/>
            <person name="Poon T.W."/>
            <person name="Priest M."/>
            <person name="Roberts A."/>
            <person name="Saif S."/>
            <person name="Shea T."/>
            <person name="Sisk P."/>
            <person name="Sykes S."/>
            <person name="Wortman J."/>
            <person name="Nusbaum C."/>
            <person name="Birren B."/>
        </authorList>
    </citation>
    <scope>NUCLEOTIDE SEQUENCE [LARGE SCALE GENOMIC DNA]</scope>
    <source>
        <strain evidence="3 5">ATCC BAA-383</strain>
    </source>
</reference>
<keyword evidence="1" id="KW-0472">Membrane</keyword>
<proteinExistence type="predicted"/>
<evidence type="ECO:0000256" key="1">
    <source>
        <dbReference type="SAM" id="Phobius"/>
    </source>
</evidence>
<sequence length="279" mass="32222">MIEPILTAISAIITLVTTILGVFEEKKAIEKTEKSINNQDQKFNNITTQGDNSAININATQIQQSVVVKNHQEYKIKDEKFKENLTRLKGYNKFFLIMFPVVMFGLAYLKKIESIDYAIRISIIVVCSYSISLYLRYVYQRYVRKIKNRGHEEDVLSKIIRGIEFFLFPLAIFVISVINVGGSILQSSTETSNLDSIYIFIILYLISAYVESLIFQFVIGNNIWKISFFIRKMLVLVLLLFFSFLMLLQLLIQVLCCVILPQHYIYLHGVLSVLVNETI</sequence>
<dbReference type="AlphaFoldDB" id="R2TF48"/>
<feature type="transmembrane region" description="Helical" evidence="1">
    <location>
        <begin position="165"/>
        <end position="185"/>
    </location>
</feature>
<feature type="transmembrane region" description="Helical" evidence="1">
    <location>
        <begin position="121"/>
        <end position="139"/>
    </location>
</feature>
<dbReference type="EMBL" id="AJAS01000016">
    <property type="protein sequence ID" value="EOH98784.1"/>
    <property type="molecule type" value="Genomic_DNA"/>
</dbReference>
<evidence type="ECO:0000313" key="3">
    <source>
        <dbReference type="EMBL" id="EOT72041.1"/>
    </source>
</evidence>
<evidence type="ECO:0000313" key="5">
    <source>
        <dbReference type="Proteomes" id="UP000014157"/>
    </source>
</evidence>